<dbReference type="InterPro" id="IPR042195">
    <property type="entry name" value="ArgJ_beta_C"/>
</dbReference>
<dbReference type="PANTHER" id="PTHR23100:SF0">
    <property type="entry name" value="ARGININE BIOSYNTHESIS BIFUNCTIONAL PROTEIN ARGJ, MITOCHONDRIAL"/>
    <property type="match status" value="1"/>
</dbReference>
<comment type="caution">
    <text evidence="9">Lacks conserved residue(s) required for the propagation of feature annotation.</text>
</comment>
<comment type="subcellular location">
    <subcellularLocation>
        <location evidence="9">Mitochondrion matrix</location>
    </subcellularLocation>
</comment>
<comment type="catalytic activity">
    <reaction evidence="9">
        <text>L-glutamate + acetyl-CoA = N-acetyl-L-glutamate + CoA + H(+)</text>
        <dbReference type="Rhea" id="RHEA:24292"/>
        <dbReference type="ChEBI" id="CHEBI:15378"/>
        <dbReference type="ChEBI" id="CHEBI:29985"/>
        <dbReference type="ChEBI" id="CHEBI:44337"/>
        <dbReference type="ChEBI" id="CHEBI:57287"/>
        <dbReference type="ChEBI" id="CHEBI:57288"/>
        <dbReference type="EC" id="2.3.1.1"/>
    </reaction>
</comment>
<evidence type="ECO:0000256" key="2">
    <source>
        <dbReference type="ARBA" id="ARBA00022571"/>
    </source>
</evidence>
<protein>
    <recommendedName>
        <fullName evidence="9">Arginine biosynthesis bifunctional protein ArgJ, mitochondrial</fullName>
    </recommendedName>
    <domain>
        <recommendedName>
            <fullName evidence="9">Glutamate N-acetyltransferase</fullName>
            <shortName evidence="9">GAT</shortName>
            <ecNumber evidence="9">2.3.1.35</ecNumber>
        </recommendedName>
        <alternativeName>
            <fullName evidence="9">Ornithine acetyltransferase</fullName>
            <shortName evidence="9">OATase</shortName>
        </alternativeName>
        <alternativeName>
            <fullName evidence="9">Ornithine transacetylase</fullName>
        </alternativeName>
    </domain>
    <domain>
        <recommendedName>
            <fullName evidence="9">Amino-acid acetyltransferase</fullName>
            <ecNumber evidence="9">2.3.1.1</ecNumber>
        </recommendedName>
        <alternativeName>
            <fullName evidence="9">N-acetylglutamate synthase</fullName>
            <shortName evidence="9">AGS</shortName>
        </alternativeName>
    </domain>
    <component>
        <recommendedName>
            <fullName evidence="9">Arginine biosynthesis bifunctional protein ArgJ alpha chain</fullName>
        </recommendedName>
    </component>
    <component>
        <recommendedName>
            <fullName evidence="9">Arginine biosynthesis bifunctional protein ArgJ beta chain</fullName>
        </recommendedName>
    </component>
</protein>
<keyword evidence="4 9" id="KW-0808">Transferase</keyword>
<gene>
    <name evidence="10" type="ORF">SLS53_008690</name>
</gene>
<feature type="binding site" evidence="9">
    <location>
        <position position="17"/>
    </location>
    <ligand>
        <name>substrate</name>
    </ligand>
</feature>
<dbReference type="Gene3D" id="3.10.20.340">
    <property type="entry name" value="ArgJ beta chain, C-terminal domain"/>
    <property type="match status" value="1"/>
</dbReference>
<feature type="chain" id="PRO_5042650360" description="Arginine biosynthesis bifunctional protein ArgJ beta chain" evidence="9">
    <location>
        <begin position="58"/>
        <end position="188"/>
    </location>
</feature>
<dbReference type="Pfam" id="PF01960">
    <property type="entry name" value="ArgJ"/>
    <property type="match status" value="1"/>
</dbReference>
<comment type="pathway">
    <text evidence="9">Amino-acid biosynthesis; L-arginine biosynthesis; L-ornithine and N-acetyl-L-glutamate from L-glutamate and N(2)-acetyl-L-ornithine (cyclic): step 1/1.</text>
</comment>
<name>A0AAN9U084_9PEZI</name>
<feature type="binding site" evidence="9">
    <location>
        <position position="58"/>
    </location>
    <ligand>
        <name>substrate</name>
    </ligand>
</feature>
<dbReference type="GO" id="GO:0004042">
    <property type="term" value="F:L-glutamate N-acetyltransferase activity"/>
    <property type="evidence" value="ECO:0007669"/>
    <property type="project" value="UniProtKB-UniRule"/>
</dbReference>
<evidence type="ECO:0000256" key="7">
    <source>
        <dbReference type="ARBA" id="ARBA00023268"/>
    </source>
</evidence>
<evidence type="ECO:0000256" key="4">
    <source>
        <dbReference type="ARBA" id="ARBA00022679"/>
    </source>
</evidence>
<dbReference type="AlphaFoldDB" id="A0AAN9U084"/>
<evidence type="ECO:0000313" key="11">
    <source>
        <dbReference type="Proteomes" id="UP001320245"/>
    </source>
</evidence>
<feature type="binding site" evidence="9">
    <location>
        <position position="47"/>
    </location>
    <ligand>
        <name>substrate</name>
    </ligand>
</feature>
<dbReference type="EC" id="2.3.1.35" evidence="9"/>
<feature type="binding site" evidence="9">
    <location>
        <position position="146"/>
    </location>
    <ligand>
        <name>substrate</name>
    </ligand>
</feature>
<keyword evidence="11" id="KW-1185">Reference proteome</keyword>
<evidence type="ECO:0000256" key="8">
    <source>
        <dbReference type="ARBA" id="ARBA00023315"/>
    </source>
</evidence>
<feature type="chain" id="PRO_5042650359" description="Arginine biosynthesis bifunctional protein ArgJ alpha chain" evidence="9">
    <location>
        <begin position="1"/>
        <end position="57"/>
    </location>
</feature>
<evidence type="ECO:0000256" key="5">
    <source>
        <dbReference type="ARBA" id="ARBA00022813"/>
    </source>
</evidence>
<dbReference type="GO" id="GO:0006592">
    <property type="term" value="P:ornithine biosynthetic process"/>
    <property type="evidence" value="ECO:0007669"/>
    <property type="project" value="TreeGrafter"/>
</dbReference>
<evidence type="ECO:0000256" key="9">
    <source>
        <dbReference type="HAMAP-Rule" id="MF_03124"/>
    </source>
</evidence>
<keyword evidence="5 9" id="KW-0068">Autocatalytic cleavage</keyword>
<keyword evidence="2 9" id="KW-0055">Arginine biosynthesis</keyword>
<evidence type="ECO:0000256" key="3">
    <source>
        <dbReference type="ARBA" id="ARBA00022605"/>
    </source>
</evidence>
<comment type="catalytic activity">
    <reaction evidence="9">
        <text>N(2)-acetyl-L-ornithine + L-glutamate = N-acetyl-L-glutamate + L-ornithine</text>
        <dbReference type="Rhea" id="RHEA:15349"/>
        <dbReference type="ChEBI" id="CHEBI:29985"/>
        <dbReference type="ChEBI" id="CHEBI:44337"/>
        <dbReference type="ChEBI" id="CHEBI:46911"/>
        <dbReference type="ChEBI" id="CHEBI:57805"/>
        <dbReference type="EC" id="2.3.1.35"/>
    </reaction>
</comment>
<evidence type="ECO:0000256" key="1">
    <source>
        <dbReference type="ARBA" id="ARBA00006774"/>
    </source>
</evidence>
<sequence length="188" mass="20013">MGNSHQHWLKGAWAFATTDTFPKLLSTTFTLQCYGTSNKLSIAGITKGAGMVLPNMHTTLGIFCTDAPVSPRALQRLLPLAADKSYNSIPIDGDTSTNDIVALLANGAAAHSSEPPVGRKEVIQVDWDPSETEASRSAQLVVRDAEGASKFITIRVRGCMEAEASRRIASVIARSGLIKTGIYGGETH</sequence>
<keyword evidence="6 9" id="KW-0496">Mitochondrion</keyword>
<comment type="caution">
    <text evidence="10">The sequence shown here is derived from an EMBL/GenBank/DDBJ whole genome shotgun (WGS) entry which is preliminary data.</text>
</comment>
<keyword evidence="7 9" id="KW-0511">Multifunctional enzyme</keyword>
<accession>A0AAN9U084</accession>
<dbReference type="GO" id="GO:0005759">
    <property type="term" value="C:mitochondrial matrix"/>
    <property type="evidence" value="ECO:0007669"/>
    <property type="project" value="UniProtKB-SubCell"/>
</dbReference>
<dbReference type="InterPro" id="IPR016117">
    <property type="entry name" value="ArgJ-like_dom_sf"/>
</dbReference>
<keyword evidence="8 9" id="KW-0012">Acyltransferase</keyword>
<dbReference type="EC" id="2.3.1.1" evidence="9"/>
<dbReference type="Proteomes" id="UP001320245">
    <property type="component" value="Unassembled WGS sequence"/>
</dbReference>
<evidence type="ECO:0000313" key="10">
    <source>
        <dbReference type="EMBL" id="KAK7731746.1"/>
    </source>
</evidence>
<organism evidence="10 11">
    <name type="scientific">Cytospora paraplurivora</name>
    <dbReference type="NCBI Taxonomy" id="2898453"/>
    <lineage>
        <taxon>Eukaryota</taxon>
        <taxon>Fungi</taxon>
        <taxon>Dikarya</taxon>
        <taxon>Ascomycota</taxon>
        <taxon>Pezizomycotina</taxon>
        <taxon>Sordariomycetes</taxon>
        <taxon>Sordariomycetidae</taxon>
        <taxon>Diaporthales</taxon>
        <taxon>Cytosporaceae</taxon>
        <taxon>Cytospora</taxon>
    </lineage>
</organism>
<dbReference type="PANTHER" id="PTHR23100">
    <property type="entry name" value="ARGININE BIOSYNTHESIS BIFUNCTIONAL PROTEIN ARGJ"/>
    <property type="match status" value="1"/>
</dbReference>
<dbReference type="GO" id="GO:0006526">
    <property type="term" value="P:L-arginine biosynthetic process"/>
    <property type="evidence" value="ECO:0007669"/>
    <property type="project" value="UniProtKB-UniRule"/>
</dbReference>
<comment type="similarity">
    <text evidence="1 9">Belongs to the ArgJ family.</text>
</comment>
<keyword evidence="3 9" id="KW-0028">Amino-acid biosynthesis</keyword>
<dbReference type="SUPFAM" id="SSF56266">
    <property type="entry name" value="DmpA/ArgJ-like"/>
    <property type="match status" value="1"/>
</dbReference>
<feature type="active site" description="Nucleophile" evidence="9">
    <location>
        <position position="58"/>
    </location>
</feature>
<dbReference type="InterPro" id="IPR002813">
    <property type="entry name" value="Arg_biosynth_ArgJ"/>
</dbReference>
<dbReference type="EMBL" id="JAJSPL020000054">
    <property type="protein sequence ID" value="KAK7731746.1"/>
    <property type="molecule type" value="Genomic_DNA"/>
</dbReference>
<dbReference type="GO" id="GO:0004358">
    <property type="term" value="F:L-glutamate N-acetyltransferase activity, acting on acetyl-L-ornithine as donor"/>
    <property type="evidence" value="ECO:0007669"/>
    <property type="project" value="UniProtKB-UniRule"/>
</dbReference>
<comment type="PTM">
    <text evidence="9">The alpha and beta chains are autoproteolytically processed from a single precursor protein within the mitochondrion.</text>
</comment>
<proteinExistence type="inferred from homology"/>
<evidence type="ECO:0000256" key="6">
    <source>
        <dbReference type="ARBA" id="ARBA00023128"/>
    </source>
</evidence>
<reference evidence="10 11" key="1">
    <citation type="journal article" date="2023" name="PLoS ONE">
        <title>Cytospora paraplurivora sp. nov. isolated from orchards with fruit tree decline syndrome in Ontario, Canada.</title>
        <authorList>
            <person name="Ilyukhin E."/>
            <person name="Nguyen H.D.T."/>
            <person name="Castle A.J."/>
            <person name="Ellouze W."/>
        </authorList>
    </citation>
    <scope>NUCLEOTIDE SEQUENCE [LARGE SCALE GENOMIC DNA]</scope>
    <source>
        <strain evidence="10 11">FDS-564</strain>
    </source>
</reference>
<comment type="function">
    <text evidence="9">Catalyzes two activities which are involved in the cyclic version of arginine biosynthesis: the synthesis of acetylglutamate from glutamate and acetyl-CoA, and of ornithine by transacetylation between acetylornithine and glutamate.</text>
</comment>
<dbReference type="Gene3D" id="3.60.70.12">
    <property type="entry name" value="L-amino peptidase D-ALA esterase/amidase"/>
    <property type="match status" value="1"/>
</dbReference>
<comment type="pathway">
    <text evidence="9">Amino-acid biosynthesis; L-arginine biosynthesis; N(2)-acetyl-L-ornithine from L-glutamate: step 1/4.</text>
</comment>
<dbReference type="HAMAP" id="MF_01106">
    <property type="entry name" value="ArgJ"/>
    <property type="match status" value="1"/>
</dbReference>
<comment type="subunit">
    <text evidence="9">Heterodimer of an alpha and a beta chain.</text>
</comment>